<comment type="similarity">
    <text evidence="2">Belongs to the ABC transporter superfamily. ABCC family. Conjugate transporter (TC 3.A.1.208) subfamily.</text>
</comment>
<feature type="transmembrane region" description="Helical" evidence="12">
    <location>
        <begin position="522"/>
        <end position="551"/>
    </location>
</feature>
<evidence type="ECO:0000256" key="3">
    <source>
        <dbReference type="ARBA" id="ARBA00022448"/>
    </source>
</evidence>
<proteinExistence type="inferred from homology"/>
<dbReference type="Pfam" id="PF24357">
    <property type="entry name" value="TMD0_ABC"/>
    <property type="match status" value="1"/>
</dbReference>
<keyword evidence="16" id="KW-1185">Reference proteome</keyword>
<feature type="transmembrane region" description="Helical" evidence="12">
    <location>
        <begin position="29"/>
        <end position="50"/>
    </location>
</feature>
<evidence type="ECO:0000256" key="7">
    <source>
        <dbReference type="ARBA" id="ARBA00022840"/>
    </source>
</evidence>
<evidence type="ECO:0000313" key="16">
    <source>
        <dbReference type="Proteomes" id="UP000738359"/>
    </source>
</evidence>
<dbReference type="Pfam" id="PF00005">
    <property type="entry name" value="ABC_tran"/>
    <property type="match status" value="2"/>
</dbReference>
<feature type="region of interest" description="Disordered" evidence="11">
    <location>
        <begin position="940"/>
        <end position="964"/>
    </location>
</feature>
<dbReference type="Proteomes" id="UP000738359">
    <property type="component" value="Unassembled WGS sequence"/>
</dbReference>
<keyword evidence="8 12" id="KW-1133">Transmembrane helix</keyword>
<dbReference type="CDD" id="cd18579">
    <property type="entry name" value="ABC_6TM_ABCC_D1"/>
    <property type="match status" value="1"/>
</dbReference>
<feature type="domain" description="ABC transmembrane type-1" evidence="14">
    <location>
        <begin position="299"/>
        <end position="589"/>
    </location>
</feature>
<feature type="transmembrane region" description="Helical" evidence="12">
    <location>
        <begin position="304"/>
        <end position="324"/>
    </location>
</feature>
<feature type="transmembrane region" description="Helical" evidence="12">
    <location>
        <begin position="1285"/>
        <end position="1309"/>
    </location>
</feature>
<dbReference type="CDD" id="cd18580">
    <property type="entry name" value="ABC_6TM_ABCC_D2"/>
    <property type="match status" value="1"/>
</dbReference>
<sequence>MPFCDSDEGWGPVSSRRTLDFTLCVQDSVLLVLPSAVFLMAVLPRFFIVLSKGRLQAVTSTPLFLVKTTGIVAAFALQVALLAIAVQNNGYASSALLSSVLYIVSILAALALHYVEHFNMPNPSGILLVYWLFTALFSVFPVRSWIQKSPNGLGDPLPLLKLLFTIVASIVFGLENVSKAHHHELKRRKIEKVVQANPSPEPYSNFFARVTFLWLLPLLNKGKTKMLRMDDIWALHPKLLSYPLFLASQAKIDADEAIARQRAQQLKAERADDTPSAQSHSINLYSALMSTVGWSFWSAAVLRILYIAALYVRPIFFTSLLKFLSSYSAESKAKGIEPEPAWKGFGYVLAIFVSAVLSAIFNAQFSNICFQSSMRARGALVSLIYRKALCLSSTNKQEGVGAIVNHMSTDVDRILLIFTNIYFFGSGIIELVVVAYLLYQQIKYAMFAAIGVVLVIITACGGMAPSVRACQELIMIQADMRMKLISELVNYIKSIKLYAWERYFVKNITESRYKQLYYVRLYYIWTTVNAALLYSTTTIASFAAVSIYAAIATSGMSLNITRLFSALTYINMLDTPLLQTKTAFPIIISGKVSYSRVKAFLGSEEISPDNVVRNPHVGDSDVAYEVKDGTFGWYTPETIKNMNERRGNEAKEKAEKAAKAHKNNQSRNGKGEDPIAEEGKVEEKTGNERIGHESETASDSTSLAVEEADADKKTAEAKRDSLGPVLHNVSFTIKRGSLTVVVGRVGQGKSSLVGALLGEMYKYSGSVVAYGSLAYVAQSAWILNDTVRNNILFGHEYDKERYLQVIKACALVPDFKMLVNGDQTLIGEKGINLSGGQRQRISIARAVYANADVYIFDDPLSAVDAHVDGHIFEEAISQILANKTRILITNGVLHLQDADQIIVVKQGRIAQDGSYDELILDTEGDLFRLVAESNLTLGDTKDKEELNDMSGNASSTENEEEVVEVPGNKEGAQSDGLIKHSTICPSKSSQHLHEDDFDLDERQDVDEEVTKEGRVGWEIYKHYLQCAGPVGCAIYLFVNIVFIVIQFYFQFWLQRWGSDNERAAPSHSLSYWILTSLGWTLGSVVMLGSIYCVSYLVLARRSSKVLHAGMLQPLVRSPMSFFDITSSGKIINRFSQDITAVDLDLPMKFVGLLFGILFVLQQFGFAIAATPYSLILLVPLCISYYYLAGYYLVSSRELKRLDSAARSPMYAHFGETLNGLATIRSFCEGERFRLQATKLLDRSQQVFYLTNLTQLWLQLMLEFLSDIVLGFVAMMAVLQRDTASAGLFGIVLSRIGILTGMTTVMMTAYCQLEISIVSVERIREYSQLPSEARDVIPDSRTDDSWPQQGKIEFQNYSTRYREGHDLVLKSIDLTINAGERIGIVGRTGAGKSSVTLALFRIIEAAEGKIVIDGIDISALGLHQLRSGLAIIPQEPFLFGGTIRLNLDPFDEWQDADIWAALESASLKDYVSSLAEGLNAAIENGGDSLSLGQRQLMSLARAMLNKNIQILCLDEATAAIDIETDNAIQVALRKSFQNCTVLTIAHRINTIMDSDRIIVLDHGRVAEFDPPQALLNNPDSIFYSLVKKSENAKSS</sequence>
<comment type="caution">
    <text evidence="15">The sequence shown here is derived from an EMBL/GenBank/DDBJ whole genome shotgun (WGS) entry which is preliminary data.</text>
</comment>
<dbReference type="InterPro" id="IPR036640">
    <property type="entry name" value="ABC1_TM_sf"/>
</dbReference>
<dbReference type="FunFam" id="3.40.50.300:FF:000997">
    <property type="entry name" value="Multidrug resistance-associated protein 1"/>
    <property type="match status" value="1"/>
</dbReference>
<dbReference type="GO" id="GO:0016887">
    <property type="term" value="F:ATP hydrolysis activity"/>
    <property type="evidence" value="ECO:0007669"/>
    <property type="project" value="InterPro"/>
</dbReference>
<dbReference type="InterPro" id="IPR027417">
    <property type="entry name" value="P-loop_NTPase"/>
</dbReference>
<name>A0A9P6LWZ8_MORAP</name>
<dbReference type="InterPro" id="IPR056227">
    <property type="entry name" value="TMD0_ABC"/>
</dbReference>
<dbReference type="InterPro" id="IPR003439">
    <property type="entry name" value="ABC_transporter-like_ATP-bd"/>
</dbReference>
<keyword evidence="4 12" id="KW-0812">Transmembrane</keyword>
<reference evidence="15" key="1">
    <citation type="journal article" date="2020" name="Fungal Divers.">
        <title>Resolving the Mortierellaceae phylogeny through synthesis of multi-gene phylogenetics and phylogenomics.</title>
        <authorList>
            <person name="Vandepol N."/>
            <person name="Liber J."/>
            <person name="Desiro A."/>
            <person name="Na H."/>
            <person name="Kennedy M."/>
            <person name="Barry K."/>
            <person name="Grigoriev I.V."/>
            <person name="Miller A.N."/>
            <person name="O'Donnell K."/>
            <person name="Stajich J.E."/>
            <person name="Bonito G."/>
        </authorList>
    </citation>
    <scope>NUCLEOTIDE SEQUENCE</scope>
    <source>
        <strain evidence="15">CK1249</strain>
    </source>
</reference>
<dbReference type="SUPFAM" id="SSF90123">
    <property type="entry name" value="ABC transporter transmembrane region"/>
    <property type="match status" value="2"/>
</dbReference>
<dbReference type="SUPFAM" id="SSF52540">
    <property type="entry name" value="P-loop containing nucleoside triphosphate hydrolases"/>
    <property type="match status" value="2"/>
</dbReference>
<dbReference type="EMBL" id="JAAAHY010001324">
    <property type="protein sequence ID" value="KAF9950250.1"/>
    <property type="molecule type" value="Genomic_DNA"/>
</dbReference>
<protein>
    <submittedName>
        <fullName evidence="15">Uncharacterized protein</fullName>
    </submittedName>
</protein>
<feature type="transmembrane region" description="Helical" evidence="12">
    <location>
        <begin position="1174"/>
        <end position="1193"/>
    </location>
</feature>
<dbReference type="GO" id="GO:0016020">
    <property type="term" value="C:membrane"/>
    <property type="evidence" value="ECO:0007669"/>
    <property type="project" value="InterPro"/>
</dbReference>
<feature type="transmembrane region" description="Helical" evidence="12">
    <location>
        <begin position="1033"/>
        <end position="1051"/>
    </location>
</feature>
<evidence type="ECO:0000256" key="8">
    <source>
        <dbReference type="ARBA" id="ARBA00022989"/>
    </source>
</evidence>
<feature type="region of interest" description="Disordered" evidence="11">
    <location>
        <begin position="645"/>
        <end position="719"/>
    </location>
</feature>
<feature type="transmembrane region" description="Helical" evidence="12">
    <location>
        <begin position="1071"/>
        <end position="1098"/>
    </location>
</feature>
<feature type="transmembrane region" description="Helical" evidence="12">
    <location>
        <begin position="414"/>
        <end position="438"/>
    </location>
</feature>
<evidence type="ECO:0000256" key="12">
    <source>
        <dbReference type="SAM" id="Phobius"/>
    </source>
</evidence>
<organism evidence="15 16">
    <name type="scientific">Mortierella alpina</name>
    <name type="common">Oleaginous fungus</name>
    <name type="synonym">Mortierella renispora</name>
    <dbReference type="NCBI Taxonomy" id="64518"/>
    <lineage>
        <taxon>Eukaryota</taxon>
        <taxon>Fungi</taxon>
        <taxon>Fungi incertae sedis</taxon>
        <taxon>Mucoromycota</taxon>
        <taxon>Mortierellomycotina</taxon>
        <taxon>Mortierellomycetes</taxon>
        <taxon>Mortierellales</taxon>
        <taxon>Mortierellaceae</taxon>
        <taxon>Mortierella</taxon>
    </lineage>
</organism>
<dbReference type="InterPro" id="IPR044726">
    <property type="entry name" value="ABCC_6TM_D2"/>
</dbReference>
<feature type="transmembrane region" description="Helical" evidence="12">
    <location>
        <begin position="91"/>
        <end position="115"/>
    </location>
</feature>
<keyword evidence="5" id="KW-0677">Repeat</keyword>
<evidence type="ECO:0000259" key="14">
    <source>
        <dbReference type="PROSITE" id="PS50929"/>
    </source>
</evidence>
<feature type="transmembrane region" description="Helical" evidence="12">
    <location>
        <begin position="444"/>
        <end position="467"/>
    </location>
</feature>
<dbReference type="FunFam" id="1.20.1560.10:FF:000013">
    <property type="entry name" value="ABC transporter C family member 2"/>
    <property type="match status" value="1"/>
</dbReference>
<dbReference type="FunFam" id="3.40.50.300:FF:000074">
    <property type="entry name" value="Multidrug resistance-associated protein 5 isoform 1"/>
    <property type="match status" value="1"/>
</dbReference>
<feature type="transmembrane region" description="Helical" evidence="12">
    <location>
        <begin position="158"/>
        <end position="178"/>
    </location>
</feature>
<evidence type="ECO:0000256" key="5">
    <source>
        <dbReference type="ARBA" id="ARBA00022737"/>
    </source>
</evidence>
<gene>
    <name evidence="15" type="ORF">BGZ70_001449</name>
</gene>
<keyword evidence="6" id="KW-0547">Nucleotide-binding</keyword>
<dbReference type="Gene3D" id="3.40.50.300">
    <property type="entry name" value="P-loop containing nucleotide triphosphate hydrolases"/>
    <property type="match status" value="2"/>
</dbReference>
<keyword evidence="10" id="KW-0325">Glycoprotein</keyword>
<feature type="transmembrane region" description="Helical" evidence="12">
    <location>
        <begin position="127"/>
        <end position="146"/>
    </location>
</feature>
<evidence type="ECO:0000256" key="4">
    <source>
        <dbReference type="ARBA" id="ARBA00022692"/>
    </source>
</evidence>
<dbReference type="SMART" id="SM00382">
    <property type="entry name" value="AAA"/>
    <property type="match status" value="2"/>
</dbReference>
<dbReference type="InterPro" id="IPR017871">
    <property type="entry name" value="ABC_transporter-like_CS"/>
</dbReference>
<feature type="domain" description="ABC transmembrane type-1" evidence="14">
    <location>
        <begin position="1033"/>
        <end position="1313"/>
    </location>
</feature>
<keyword evidence="7" id="KW-0067">ATP-binding</keyword>
<feature type="domain" description="ABC transporter" evidence="13">
    <location>
        <begin position="1351"/>
        <end position="1586"/>
    </location>
</feature>
<evidence type="ECO:0000259" key="13">
    <source>
        <dbReference type="PROSITE" id="PS50893"/>
    </source>
</evidence>
<keyword evidence="9 12" id="KW-0472">Membrane</keyword>
<dbReference type="GO" id="GO:0140359">
    <property type="term" value="F:ABC-type transporter activity"/>
    <property type="evidence" value="ECO:0007669"/>
    <property type="project" value="InterPro"/>
</dbReference>
<dbReference type="PROSITE" id="PS50893">
    <property type="entry name" value="ABC_TRANSPORTER_2"/>
    <property type="match status" value="2"/>
</dbReference>
<accession>A0A9P6LWZ8</accession>
<dbReference type="CDD" id="cd03250">
    <property type="entry name" value="ABCC_MRP_domain1"/>
    <property type="match status" value="1"/>
</dbReference>
<dbReference type="GO" id="GO:0005524">
    <property type="term" value="F:ATP binding"/>
    <property type="evidence" value="ECO:0007669"/>
    <property type="project" value="UniProtKB-KW"/>
</dbReference>
<dbReference type="InterPro" id="IPR003593">
    <property type="entry name" value="AAA+_ATPase"/>
</dbReference>
<dbReference type="PROSITE" id="PS50929">
    <property type="entry name" value="ABC_TM1F"/>
    <property type="match status" value="2"/>
</dbReference>
<evidence type="ECO:0000256" key="6">
    <source>
        <dbReference type="ARBA" id="ARBA00022741"/>
    </source>
</evidence>
<evidence type="ECO:0000256" key="1">
    <source>
        <dbReference type="ARBA" id="ARBA00004127"/>
    </source>
</evidence>
<dbReference type="CDD" id="cd03244">
    <property type="entry name" value="ABCC_MRP_domain2"/>
    <property type="match status" value="1"/>
</dbReference>
<feature type="compositionally biased region" description="Basic and acidic residues" evidence="11">
    <location>
        <begin position="669"/>
        <end position="695"/>
    </location>
</feature>
<comment type="subcellular location">
    <subcellularLocation>
        <location evidence="1">Endomembrane system</location>
        <topology evidence="1">Multi-pass membrane protein</topology>
    </subcellularLocation>
</comment>
<feature type="transmembrane region" description="Helical" evidence="12">
    <location>
        <begin position="62"/>
        <end position="85"/>
    </location>
</feature>
<dbReference type="PROSITE" id="PS00211">
    <property type="entry name" value="ABC_TRANSPORTER_1"/>
    <property type="match status" value="2"/>
</dbReference>
<feature type="transmembrane region" description="Helical" evidence="12">
    <location>
        <begin position="344"/>
        <end position="365"/>
    </location>
</feature>
<dbReference type="OrthoDB" id="6500128at2759"/>
<dbReference type="InterPro" id="IPR050173">
    <property type="entry name" value="ABC_transporter_C-like"/>
</dbReference>
<feature type="compositionally biased region" description="Basic and acidic residues" evidence="11">
    <location>
        <begin position="710"/>
        <end position="719"/>
    </location>
</feature>
<evidence type="ECO:0000256" key="9">
    <source>
        <dbReference type="ARBA" id="ARBA00023136"/>
    </source>
</evidence>
<keyword evidence="3" id="KW-0813">Transport</keyword>
<dbReference type="PANTHER" id="PTHR24223:SF399">
    <property type="entry name" value="ABC TRANSPORTER ATNG"/>
    <property type="match status" value="1"/>
</dbReference>
<feature type="transmembrane region" description="Helical" evidence="12">
    <location>
        <begin position="1149"/>
        <end position="1167"/>
    </location>
</feature>
<dbReference type="PANTHER" id="PTHR24223">
    <property type="entry name" value="ATP-BINDING CASSETTE SUB-FAMILY C"/>
    <property type="match status" value="1"/>
</dbReference>
<dbReference type="InterPro" id="IPR011527">
    <property type="entry name" value="ABC1_TM_dom"/>
</dbReference>
<evidence type="ECO:0000313" key="15">
    <source>
        <dbReference type="EMBL" id="KAF9950250.1"/>
    </source>
</evidence>
<dbReference type="Pfam" id="PF00664">
    <property type="entry name" value="ABC_membrane"/>
    <property type="match status" value="2"/>
</dbReference>
<dbReference type="InterPro" id="IPR044746">
    <property type="entry name" value="ABCC_6TM_D1"/>
</dbReference>
<feature type="domain" description="ABC transporter" evidence="13">
    <location>
        <begin position="705"/>
        <end position="931"/>
    </location>
</feature>
<dbReference type="Gene3D" id="1.20.1560.10">
    <property type="entry name" value="ABC transporter type 1, transmembrane domain"/>
    <property type="match status" value="2"/>
</dbReference>
<evidence type="ECO:0000256" key="11">
    <source>
        <dbReference type="SAM" id="MobiDB-lite"/>
    </source>
</evidence>
<feature type="compositionally biased region" description="Basic and acidic residues" evidence="11">
    <location>
        <begin position="645"/>
        <end position="658"/>
    </location>
</feature>
<evidence type="ECO:0000256" key="10">
    <source>
        <dbReference type="ARBA" id="ARBA00023180"/>
    </source>
</evidence>
<evidence type="ECO:0000256" key="2">
    <source>
        <dbReference type="ARBA" id="ARBA00009726"/>
    </source>
</evidence>
<dbReference type="GO" id="GO:0012505">
    <property type="term" value="C:endomembrane system"/>
    <property type="evidence" value="ECO:0007669"/>
    <property type="project" value="UniProtKB-SubCell"/>
</dbReference>